<feature type="compositionally biased region" description="Polar residues" evidence="1">
    <location>
        <begin position="606"/>
        <end position="620"/>
    </location>
</feature>
<feature type="region of interest" description="Disordered" evidence="1">
    <location>
        <begin position="1"/>
        <end position="39"/>
    </location>
</feature>
<evidence type="ECO:0000313" key="3">
    <source>
        <dbReference type="EMBL" id="KAL1538296.1"/>
    </source>
</evidence>
<accession>A0ABD1G2G3</accession>
<sequence>MKGFEKGMSRSPSKSNSNRNHPSSGSVENNENDSNGDKLIPLLANNKTAYGKHFMSGVIRKKILSEIKGIPKASVAQAHENSYLDSEKSPPKKGVCDSSVKVYDPLTNYLSPRPRYLRFNPNRRREILERLEKELNNSLDSEEASGDEEIVDSSLSPLKGSDDGNDIDCYEVKEEEGIEEIVDSSRSPLKESDVEQRNGGISDEDNGSVVDGYEGEEEEEMEEKGECVRGMLKLLFTLVACLLLTSYMFPMNSPRDSTTFSGVVIKNETVEVFSVDLSGNGFSEVEYGGGNSVEEAEVEVESYCETDESTEAQIVEYLEWNENVDSEDNSIEEVEVEEANCGENDESIEAEIAEYLGWDEKEMFENENVDGEDEQFDGVRDARFEFRVDESEHLLDAKTDENVDGGILLDMEVVPSYAGLDEDNVYEDEVAETENLISPESVDSEDDSSNPLEPVLEETPMESKGTDETGSVQELVGSQEELSGSVDHDVGDVHDDAEVGMEKSQWNTVIAGVSALLLVVSTSLAIVYHSRQQSRRGTSSKEEPKQKLAVEGNANPVLFPSIDRKVEFLARASLPSHSMREAPRELSRHIHAPTVELIGEIVVGQPRNSENSRDSATTLSRKPGSRPQVAPAPSQPSSVELHPSASSTSSGSFTTERKTLKKERGQIREAMIVPTPVRRSSRLRNRPAVMSP</sequence>
<proteinExistence type="predicted"/>
<feature type="compositionally biased region" description="Low complexity" evidence="1">
    <location>
        <begin position="625"/>
        <end position="654"/>
    </location>
</feature>
<feature type="region of interest" description="Disordered" evidence="1">
    <location>
        <begin position="435"/>
        <end position="490"/>
    </location>
</feature>
<evidence type="ECO:0000256" key="2">
    <source>
        <dbReference type="SAM" id="Phobius"/>
    </source>
</evidence>
<keyword evidence="2" id="KW-0472">Membrane</keyword>
<protein>
    <submittedName>
        <fullName evidence="3">Uncharacterized protein</fullName>
    </submittedName>
</protein>
<feature type="compositionally biased region" description="Basic and acidic residues" evidence="1">
    <location>
        <begin position="539"/>
        <end position="548"/>
    </location>
</feature>
<feature type="region of interest" description="Disordered" evidence="1">
    <location>
        <begin position="530"/>
        <end position="552"/>
    </location>
</feature>
<keyword evidence="4" id="KW-1185">Reference proteome</keyword>
<organism evidence="3 4">
    <name type="scientific">Salvia divinorum</name>
    <name type="common">Maria pastora</name>
    <name type="synonym">Diviner's sage</name>
    <dbReference type="NCBI Taxonomy" id="28513"/>
    <lineage>
        <taxon>Eukaryota</taxon>
        <taxon>Viridiplantae</taxon>
        <taxon>Streptophyta</taxon>
        <taxon>Embryophyta</taxon>
        <taxon>Tracheophyta</taxon>
        <taxon>Spermatophyta</taxon>
        <taxon>Magnoliopsida</taxon>
        <taxon>eudicotyledons</taxon>
        <taxon>Gunneridae</taxon>
        <taxon>Pentapetalae</taxon>
        <taxon>asterids</taxon>
        <taxon>lamiids</taxon>
        <taxon>Lamiales</taxon>
        <taxon>Lamiaceae</taxon>
        <taxon>Nepetoideae</taxon>
        <taxon>Mentheae</taxon>
        <taxon>Salviinae</taxon>
        <taxon>Salvia</taxon>
        <taxon>Salvia subgen. Calosphace</taxon>
    </lineage>
</organism>
<feature type="region of interest" description="Disordered" evidence="1">
    <location>
        <begin position="138"/>
        <end position="165"/>
    </location>
</feature>
<feature type="region of interest" description="Disordered" evidence="1">
    <location>
        <begin position="601"/>
        <end position="692"/>
    </location>
</feature>
<dbReference type="PANTHER" id="PTHR34775:SF6">
    <property type="entry name" value="TRANSMEMBRANE PROTEIN"/>
    <property type="match status" value="1"/>
</dbReference>
<evidence type="ECO:0000313" key="4">
    <source>
        <dbReference type="Proteomes" id="UP001567538"/>
    </source>
</evidence>
<dbReference type="Proteomes" id="UP001567538">
    <property type="component" value="Unassembled WGS sequence"/>
</dbReference>
<gene>
    <name evidence="3" type="ORF">AAHA92_27056</name>
</gene>
<dbReference type="EMBL" id="JBEAFC010000010">
    <property type="protein sequence ID" value="KAL1538296.1"/>
    <property type="molecule type" value="Genomic_DNA"/>
</dbReference>
<reference evidence="3 4" key="1">
    <citation type="submission" date="2024-06" db="EMBL/GenBank/DDBJ databases">
        <title>A chromosome level genome sequence of Diviner's sage (Salvia divinorum).</title>
        <authorList>
            <person name="Ford S.A."/>
            <person name="Ro D.-K."/>
            <person name="Ness R.W."/>
            <person name="Phillips M.A."/>
        </authorList>
    </citation>
    <scope>NUCLEOTIDE SEQUENCE [LARGE SCALE GENOMIC DNA]</scope>
    <source>
        <strain evidence="3">SAF-2024a</strain>
        <tissue evidence="3">Leaf</tissue>
    </source>
</reference>
<feature type="compositionally biased region" description="Low complexity" evidence="1">
    <location>
        <begin position="9"/>
        <end position="24"/>
    </location>
</feature>
<name>A0ABD1G2G3_SALDI</name>
<feature type="compositionally biased region" description="Acidic residues" evidence="1">
    <location>
        <begin position="140"/>
        <end position="151"/>
    </location>
</feature>
<dbReference type="PANTHER" id="PTHR34775">
    <property type="entry name" value="TRANSMEMBRANE PROTEIN"/>
    <property type="match status" value="1"/>
</dbReference>
<feature type="compositionally biased region" description="Basic and acidic residues" evidence="1">
    <location>
        <begin position="655"/>
        <end position="667"/>
    </location>
</feature>
<feature type="region of interest" description="Disordered" evidence="1">
    <location>
        <begin position="179"/>
        <end position="209"/>
    </location>
</feature>
<comment type="caution">
    <text evidence="3">The sequence shown here is derived from an EMBL/GenBank/DDBJ whole genome shotgun (WGS) entry which is preliminary data.</text>
</comment>
<feature type="transmembrane region" description="Helical" evidence="2">
    <location>
        <begin position="509"/>
        <end position="528"/>
    </location>
</feature>
<dbReference type="AlphaFoldDB" id="A0ABD1G2G3"/>
<evidence type="ECO:0000256" key="1">
    <source>
        <dbReference type="SAM" id="MobiDB-lite"/>
    </source>
</evidence>
<keyword evidence="2" id="KW-1133">Transmembrane helix</keyword>
<feature type="region of interest" description="Disordered" evidence="1">
    <location>
        <begin position="74"/>
        <end position="96"/>
    </location>
</feature>
<keyword evidence="2" id="KW-0812">Transmembrane</keyword>